<dbReference type="SFLD" id="SFLDS00005">
    <property type="entry name" value="Isoprenoid_Synthase_Type_I"/>
    <property type="match status" value="1"/>
</dbReference>
<dbReference type="OrthoDB" id="192754at2157"/>
<dbReference type="SFLD" id="SFLDG01018">
    <property type="entry name" value="Squalene/Phytoene_Synthase_Lik"/>
    <property type="match status" value="1"/>
</dbReference>
<organism evidence="1 2">
    <name type="scientific">Halorubrum tebenquichense DSM 14210</name>
    <dbReference type="NCBI Taxonomy" id="1227485"/>
    <lineage>
        <taxon>Archaea</taxon>
        <taxon>Methanobacteriati</taxon>
        <taxon>Methanobacteriota</taxon>
        <taxon>Stenosarchaea group</taxon>
        <taxon>Halobacteria</taxon>
        <taxon>Halobacteriales</taxon>
        <taxon>Haloferacaceae</taxon>
        <taxon>Halorubrum</taxon>
    </lineage>
</organism>
<evidence type="ECO:0000313" key="1">
    <source>
        <dbReference type="EMBL" id="ELZ32399.1"/>
    </source>
</evidence>
<reference evidence="1 2" key="1">
    <citation type="journal article" date="2014" name="PLoS Genet.">
        <title>Phylogenetically driven sequencing of extremely halophilic archaea reveals strategies for static and dynamic osmo-response.</title>
        <authorList>
            <person name="Becker E.A."/>
            <person name="Seitzer P.M."/>
            <person name="Tritt A."/>
            <person name="Larsen D."/>
            <person name="Krusor M."/>
            <person name="Yao A.I."/>
            <person name="Wu D."/>
            <person name="Madern D."/>
            <person name="Eisen J.A."/>
            <person name="Darling A.E."/>
            <person name="Facciotti M.T."/>
        </authorList>
    </citation>
    <scope>NUCLEOTIDE SEQUENCE [LARGE SCALE GENOMIC DNA]</scope>
    <source>
        <strain evidence="1 2">DSM 14210</strain>
    </source>
</reference>
<evidence type="ECO:0000313" key="2">
    <source>
        <dbReference type="Proteomes" id="UP000011523"/>
    </source>
</evidence>
<dbReference type="Proteomes" id="UP000011523">
    <property type="component" value="Unassembled WGS sequence"/>
</dbReference>
<accession>M0DE11</accession>
<dbReference type="EMBL" id="AOJD01000081">
    <property type="protein sequence ID" value="ELZ32399.1"/>
    <property type="molecule type" value="Genomic_DNA"/>
</dbReference>
<dbReference type="CDD" id="cd00683">
    <property type="entry name" value="Trans_IPPS_HH"/>
    <property type="match status" value="1"/>
</dbReference>
<dbReference type="AlphaFoldDB" id="M0DE11"/>
<gene>
    <name evidence="1" type="ORF">C472_15734</name>
</gene>
<name>M0DE11_9EURY</name>
<protein>
    <submittedName>
        <fullName evidence="1">Squalene/phytoene synthase</fullName>
    </submittedName>
</protein>
<dbReference type="RefSeq" id="WP_006630774.1">
    <property type="nucleotide sequence ID" value="NZ_AOJD01000081.1"/>
</dbReference>
<dbReference type="GO" id="GO:0045338">
    <property type="term" value="P:farnesyl diphosphate metabolic process"/>
    <property type="evidence" value="ECO:0007669"/>
    <property type="project" value="InterPro"/>
</dbReference>
<dbReference type="PANTHER" id="PTHR11626">
    <property type="entry name" value="FARNESYL-DIPHOSPHATE FARNESYLTRANSFERASE"/>
    <property type="match status" value="1"/>
</dbReference>
<dbReference type="InterPro" id="IPR008949">
    <property type="entry name" value="Isoprenoid_synthase_dom_sf"/>
</dbReference>
<proteinExistence type="predicted"/>
<dbReference type="GO" id="GO:0051996">
    <property type="term" value="F:squalene synthase [NAD(P)H] activity"/>
    <property type="evidence" value="ECO:0007669"/>
    <property type="project" value="InterPro"/>
</dbReference>
<dbReference type="Gene3D" id="1.10.600.10">
    <property type="entry name" value="Farnesyl Diphosphate Synthase"/>
    <property type="match status" value="1"/>
</dbReference>
<dbReference type="PANTHER" id="PTHR11626:SF2">
    <property type="entry name" value="SQUALENE SYNTHASE"/>
    <property type="match status" value="1"/>
</dbReference>
<dbReference type="InterPro" id="IPR044844">
    <property type="entry name" value="Trans_IPPS_euk-type"/>
</dbReference>
<dbReference type="InterPro" id="IPR002060">
    <property type="entry name" value="Squ/phyt_synthse"/>
</dbReference>
<dbReference type="Pfam" id="PF00494">
    <property type="entry name" value="SQS_PSY"/>
    <property type="match status" value="1"/>
</dbReference>
<keyword evidence="2" id="KW-1185">Reference proteome</keyword>
<dbReference type="SUPFAM" id="SSF48576">
    <property type="entry name" value="Terpenoid synthases"/>
    <property type="match status" value="1"/>
</dbReference>
<dbReference type="InterPro" id="IPR033904">
    <property type="entry name" value="Trans_IPPS_HH"/>
</dbReference>
<comment type="caution">
    <text evidence="1">The sequence shown here is derived from an EMBL/GenBank/DDBJ whole genome shotgun (WGS) entry which is preliminary data.</text>
</comment>
<sequence>MTRHQSAPSEPPLAYCHDAVQDVSRTFALTIDALEPPLADQICVGYLLCRIPDTIEDSTHISAETQQRLLRTYSASLDPESPASSEVFTRQARQYMPNRSSVADWELVGNTETVVAAFEQFSQETQEAMRPPIREMITGMIRFTGRYADESGIRIQTHTELRSYCHYVAGTVGALITNLLAKQPLTTSREEALRRNAEHFGRLLQLVNIAKDVHEDYVTENNVYLPSEWLAAEGIPQDQIIHTDYREEATSVLSRVLELANQHLDAAQSYIEQMPLGNGNTVVAWAVPYLLAVGTLRELRTNPGAAFAPETVKVSRTEVRTILNAVSATDRQCLTSLREQISDNPLEELPPRLAL</sequence>